<reference evidence="17 18" key="1">
    <citation type="submission" date="2015-07" db="EMBL/GenBank/DDBJ databases">
        <authorList>
            <person name="Voget S."/>
            <person name="Dogs M."/>
            <person name="Brinkhoff T.H."/>
            <person name="Daniel R."/>
        </authorList>
    </citation>
    <scope>NUCLEOTIDE SEQUENCE [LARGE SCALE GENOMIC DNA]</scope>
    <source>
        <strain evidence="17 18">B14</strain>
    </source>
</reference>
<evidence type="ECO:0000256" key="3">
    <source>
        <dbReference type="ARBA" id="ARBA00022475"/>
    </source>
</evidence>
<evidence type="ECO:0000256" key="14">
    <source>
        <dbReference type="SAM" id="Phobius"/>
    </source>
</evidence>
<keyword evidence="7 13" id="KW-0521">NADP</keyword>
<evidence type="ECO:0000256" key="5">
    <source>
        <dbReference type="ARBA" id="ARBA00022692"/>
    </source>
</evidence>
<dbReference type="SMART" id="SM01003">
    <property type="entry name" value="AlaDh_PNT_N"/>
    <property type="match status" value="1"/>
</dbReference>
<comment type="catalytic activity">
    <reaction evidence="12 13">
        <text>NAD(+) + NADPH + H(+)(in) = NADH + NADP(+) + H(+)(out)</text>
        <dbReference type="Rhea" id="RHEA:47992"/>
        <dbReference type="ChEBI" id="CHEBI:15378"/>
        <dbReference type="ChEBI" id="CHEBI:57540"/>
        <dbReference type="ChEBI" id="CHEBI:57783"/>
        <dbReference type="ChEBI" id="CHEBI:57945"/>
        <dbReference type="ChEBI" id="CHEBI:58349"/>
        <dbReference type="EC" id="7.1.1.1"/>
    </reaction>
</comment>
<evidence type="ECO:0000256" key="11">
    <source>
        <dbReference type="ARBA" id="ARBA00023136"/>
    </source>
</evidence>
<dbReference type="PANTHER" id="PTHR10160">
    <property type="entry name" value="NAD(P) TRANSHYDROGENASE"/>
    <property type="match status" value="1"/>
</dbReference>
<comment type="subcellular location">
    <subcellularLocation>
        <location evidence="2">Cell inner membrane</location>
        <topology evidence="2">Multi-pass membrane protein</topology>
    </subcellularLocation>
</comment>
<keyword evidence="3" id="KW-1003">Cell membrane</keyword>
<evidence type="ECO:0000256" key="9">
    <source>
        <dbReference type="ARBA" id="ARBA00022989"/>
    </source>
</evidence>
<dbReference type="InterPro" id="IPR024605">
    <property type="entry name" value="NADP_transhyd_a_C"/>
</dbReference>
<accession>A0ABZ2BQV6</accession>
<dbReference type="NCBIfam" id="TIGR00561">
    <property type="entry name" value="pntA"/>
    <property type="match status" value="1"/>
</dbReference>
<evidence type="ECO:0000256" key="12">
    <source>
        <dbReference type="ARBA" id="ARBA00048202"/>
    </source>
</evidence>
<keyword evidence="5 14" id="KW-0812">Transmembrane</keyword>
<evidence type="ECO:0000259" key="16">
    <source>
        <dbReference type="SMART" id="SM01003"/>
    </source>
</evidence>
<dbReference type="InterPro" id="IPR007698">
    <property type="entry name" value="AlaDH/PNT_NAD(H)-bd"/>
</dbReference>
<organism evidence="17 18">
    <name type="scientific">Roseobacter fucihabitans</name>
    <dbReference type="NCBI Taxonomy" id="1537242"/>
    <lineage>
        <taxon>Bacteria</taxon>
        <taxon>Pseudomonadati</taxon>
        <taxon>Pseudomonadota</taxon>
        <taxon>Alphaproteobacteria</taxon>
        <taxon>Rhodobacterales</taxon>
        <taxon>Roseobacteraceae</taxon>
        <taxon>Roseobacter</taxon>
    </lineage>
</organism>
<proteinExistence type="inferred from homology"/>
<feature type="transmembrane region" description="Helical" evidence="14">
    <location>
        <begin position="478"/>
        <end position="497"/>
    </location>
</feature>
<comment type="function">
    <text evidence="1 13">The transhydrogenation between NADH and NADP is coupled to respiration and ATP hydrolysis and functions as a proton pump across the membrane.</text>
</comment>
<feature type="domain" description="Alanine dehydrogenase/pyridine nucleotide transhydrogenase N-terminal" evidence="16">
    <location>
        <begin position="16"/>
        <end position="151"/>
    </location>
</feature>
<dbReference type="Pfam" id="PF05222">
    <property type="entry name" value="AlaDh_PNT_N"/>
    <property type="match status" value="1"/>
</dbReference>
<evidence type="ECO:0000256" key="13">
    <source>
        <dbReference type="PIRNR" id="PIRNR000203"/>
    </source>
</evidence>
<evidence type="ECO:0000256" key="4">
    <source>
        <dbReference type="ARBA" id="ARBA00022519"/>
    </source>
</evidence>
<keyword evidence="4" id="KW-0997">Cell inner membrane</keyword>
<evidence type="ECO:0000256" key="1">
    <source>
        <dbReference type="ARBA" id="ARBA00003943"/>
    </source>
</evidence>
<dbReference type="Pfam" id="PF12769">
    <property type="entry name" value="PNTB_4TM"/>
    <property type="match status" value="1"/>
</dbReference>
<evidence type="ECO:0000256" key="8">
    <source>
        <dbReference type="ARBA" id="ARBA00022967"/>
    </source>
</evidence>
<protein>
    <recommendedName>
        <fullName evidence="13">NAD(P) transhydrogenase subunit alpha</fullName>
        <ecNumber evidence="13">7.1.1.1</ecNumber>
    </recommendedName>
</protein>
<dbReference type="EMBL" id="CP143423">
    <property type="protein sequence ID" value="WVX48103.1"/>
    <property type="molecule type" value="Genomic_DNA"/>
</dbReference>
<dbReference type="NCBIfam" id="NF006942">
    <property type="entry name" value="PRK09424.1"/>
    <property type="match status" value="1"/>
</dbReference>
<evidence type="ECO:0000313" key="18">
    <source>
        <dbReference type="Proteomes" id="UP001318682"/>
    </source>
</evidence>
<keyword evidence="11 14" id="KW-0472">Membrane</keyword>
<keyword evidence="6 13" id="KW-0547">Nucleotide-binding</keyword>
<sequence>MLRKKHQTGELKLKIGTPKETFDGEARVAMTPASAKDLQKLGHECVIETGAGAAAGFSDAQYKDAGVTVAKTAAALWKASDVVAKVRAPSEAEVKRLREGQTLISFFNPAGNKDLMDAAAQKGSTVIAMDMVPRISRAQKMDALSSMANIAGYRAVIEAGNNFGRFFTGQVTAAGKVPPAKVLVVGAGVAGLAAIGTSTSLGAITYAFDVRPEVAEQVESMGAEFVFLDFDEEQQDGSATGGYAAVSSPEFTAAQLAKFRELAPDIDIVICTALIPNREAPELWTPDMVASMKPGSVIIDLAAEKGGNCKMTVMDQKIVTDNGVTIIGYTDFPSRMAAQASTLYATNIRHMMTDLTPEKDGVINHNMEDDVIRGATIAHAKEVTFPPPPPKIAAIAAKPKKPAAKELTPEEKRAAENEAFKLQTRNQIGLLAVGGGLLLAVGLVAPASFMQHFIVFILSVFIGFQVIWNVAHSLHTPLMAVTNAISSIIILGAIIQIGSNSMLITVLAALAVFMASINIFGGFLVTRRMLAMFQKS</sequence>
<dbReference type="CDD" id="cd05304">
    <property type="entry name" value="Rubrum_tdh"/>
    <property type="match status" value="1"/>
</dbReference>
<dbReference type="SMART" id="SM01002">
    <property type="entry name" value="AlaDh_PNT_C"/>
    <property type="match status" value="1"/>
</dbReference>
<evidence type="ECO:0000256" key="2">
    <source>
        <dbReference type="ARBA" id="ARBA00004429"/>
    </source>
</evidence>
<dbReference type="Gene3D" id="3.40.50.720">
    <property type="entry name" value="NAD(P)-binding Rossmann-like Domain"/>
    <property type="match status" value="2"/>
</dbReference>
<evidence type="ECO:0000313" key="17">
    <source>
        <dbReference type="EMBL" id="WVX48103.1"/>
    </source>
</evidence>
<name>A0ABZ2BQV6_9RHOB</name>
<feature type="transmembrane region" description="Helical" evidence="14">
    <location>
        <begin position="503"/>
        <end position="525"/>
    </location>
</feature>
<dbReference type="PIRSF" id="PIRSF000203">
    <property type="entry name" value="NADP_transhydrogenase_alpha"/>
    <property type="match status" value="1"/>
</dbReference>
<dbReference type="Proteomes" id="UP001318682">
    <property type="component" value="Chromosome"/>
</dbReference>
<dbReference type="SUPFAM" id="SSF52283">
    <property type="entry name" value="Formate/glycerate dehydrogenase catalytic domain-like"/>
    <property type="match status" value="1"/>
</dbReference>
<evidence type="ECO:0000259" key="15">
    <source>
        <dbReference type="SMART" id="SM01002"/>
    </source>
</evidence>
<dbReference type="PANTHER" id="PTHR10160:SF19">
    <property type="entry name" value="PROTON-TRANSLOCATING NAD(P)(+) TRANSHYDROGENASE"/>
    <property type="match status" value="1"/>
</dbReference>
<evidence type="ECO:0000256" key="10">
    <source>
        <dbReference type="ARBA" id="ARBA00023027"/>
    </source>
</evidence>
<dbReference type="InterPro" id="IPR026255">
    <property type="entry name" value="NADP_transhyd_a"/>
</dbReference>
<evidence type="ECO:0000256" key="7">
    <source>
        <dbReference type="ARBA" id="ARBA00022857"/>
    </source>
</evidence>
<reference evidence="18" key="2">
    <citation type="submission" date="2024-01" db="EMBL/GenBank/DDBJ databases">
        <title>Roseobacter fucihabitans sp. nov., isolated from the brown alga Fucus spiralis.</title>
        <authorList>
            <person name="Hahnke S."/>
            <person name="Berger M."/>
            <person name="Schlingloff A."/>
            <person name="Athale I."/>
            <person name="Neumann-Schaal M."/>
            <person name="Adenaya A."/>
            <person name="Poehlein A."/>
            <person name="Daniel R."/>
            <person name="Pertersen J."/>
            <person name="Brinkhoff T."/>
        </authorList>
    </citation>
    <scope>NUCLEOTIDE SEQUENCE [LARGE SCALE GENOMIC DNA]</scope>
    <source>
        <strain evidence="18">B14</strain>
    </source>
</reference>
<dbReference type="InterPro" id="IPR007886">
    <property type="entry name" value="AlaDH/PNT_N"/>
</dbReference>
<dbReference type="Pfam" id="PF01262">
    <property type="entry name" value="AlaDh_PNT_C"/>
    <property type="match status" value="1"/>
</dbReference>
<keyword evidence="8 13" id="KW-1278">Translocase</keyword>
<feature type="transmembrane region" description="Helical" evidence="14">
    <location>
        <begin position="453"/>
        <end position="471"/>
    </location>
</feature>
<dbReference type="SUPFAM" id="SSF51735">
    <property type="entry name" value="NAD(P)-binding Rossmann-fold domains"/>
    <property type="match status" value="1"/>
</dbReference>
<keyword evidence="9 14" id="KW-1133">Transmembrane helix</keyword>
<feature type="domain" description="Alanine dehydrogenase/pyridine nucleotide transhydrogenase NAD(H)-binding" evidence="15">
    <location>
        <begin position="160"/>
        <end position="328"/>
    </location>
</feature>
<feature type="transmembrane region" description="Helical" evidence="14">
    <location>
        <begin position="428"/>
        <end position="447"/>
    </location>
</feature>
<keyword evidence="10 13" id="KW-0520">NAD</keyword>
<comment type="similarity">
    <text evidence="13">Belongs to the AlaDH/PNT family.</text>
</comment>
<gene>
    <name evidence="17" type="primary">pntA</name>
    <name evidence="17" type="ORF">ROLI_011810</name>
</gene>
<evidence type="ECO:0000256" key="6">
    <source>
        <dbReference type="ARBA" id="ARBA00022741"/>
    </source>
</evidence>
<dbReference type="EC" id="7.1.1.1" evidence="13"/>
<keyword evidence="18" id="KW-1185">Reference proteome</keyword>
<dbReference type="InterPro" id="IPR036291">
    <property type="entry name" value="NAD(P)-bd_dom_sf"/>
</dbReference>